<dbReference type="Proteomes" id="UP000642809">
    <property type="component" value="Unassembled WGS sequence"/>
</dbReference>
<keyword evidence="3" id="KW-1185">Reference proteome</keyword>
<sequence length="502" mass="57004">MKVSTLVQNLIAAMKINLQSYLLFLVACLTFLACEPQKTQPSIDASTYEQAYDQYQEPSVDFRRFKYADVIHLVTGRSDAFEVEEVGKSILGKSIYQMSMGNGPTKVLLWSQMHGNEATATMALFDLFNFLEGSDDDFDELRTKLKSRLTLRFIPMLNPDGMDMWIRRNAYDIDLNRDALALTSPEAVILKNARDSFEPMFGFNLHDQQTYYTVGQTGKPATISVLAPAYNYATEVNDVRKRAMQVIVGMNALMEQIEPGHVGKYDDAFEPRAFGDNIQKWGTSTILIESGGYPNDPEKQIIRKYNFMIMLHALEQIADKTYEAYSLDDYYAIPDNTLRLMDLVIRNLPLTLDEQSYTVDLGIRRREADAHGDYFVNAVVDDLGDLSIFYGYDELDATGMHVVEGKTFETPFKELSEISKEKAFELLKEGYLAVRVQNALDRELHQLPIQVLKNGSFSNAFKTGANSNFYLEQSGKLRYAIVNGYLIDLETSVDGLYKMRVL</sequence>
<dbReference type="CDD" id="cd06239">
    <property type="entry name" value="M14-like"/>
    <property type="match status" value="1"/>
</dbReference>
<name>A0A8J3G601_9BACT</name>
<dbReference type="Gene3D" id="3.40.630.10">
    <property type="entry name" value="Zn peptidases"/>
    <property type="match status" value="1"/>
</dbReference>
<dbReference type="InterPro" id="IPR000834">
    <property type="entry name" value="Peptidase_M14"/>
</dbReference>
<gene>
    <name evidence="2" type="ORF">GCM10008106_22050</name>
</gene>
<dbReference type="RefSeq" id="WP_229800593.1">
    <property type="nucleotide sequence ID" value="NZ_BMYF01000012.1"/>
</dbReference>
<dbReference type="AlphaFoldDB" id="A0A8J3G601"/>
<reference evidence="2" key="1">
    <citation type="journal article" date="2014" name="Int. J. Syst. Evol. Microbiol.">
        <title>Complete genome sequence of Corynebacterium casei LMG S-19264T (=DSM 44701T), isolated from a smear-ripened cheese.</title>
        <authorList>
            <consortium name="US DOE Joint Genome Institute (JGI-PGF)"/>
            <person name="Walter F."/>
            <person name="Albersmeier A."/>
            <person name="Kalinowski J."/>
            <person name="Ruckert C."/>
        </authorList>
    </citation>
    <scope>NUCLEOTIDE SEQUENCE</scope>
    <source>
        <strain evidence="2">KCTC 23224</strain>
    </source>
</reference>
<evidence type="ECO:0000259" key="1">
    <source>
        <dbReference type="Pfam" id="PF00246"/>
    </source>
</evidence>
<evidence type="ECO:0000313" key="2">
    <source>
        <dbReference type="EMBL" id="GHB40406.1"/>
    </source>
</evidence>
<organism evidence="2 3">
    <name type="scientific">Mongoliitalea lutea</name>
    <dbReference type="NCBI Taxonomy" id="849756"/>
    <lineage>
        <taxon>Bacteria</taxon>
        <taxon>Pseudomonadati</taxon>
        <taxon>Bacteroidota</taxon>
        <taxon>Cytophagia</taxon>
        <taxon>Cytophagales</taxon>
        <taxon>Cyclobacteriaceae</taxon>
        <taxon>Mongoliitalea</taxon>
    </lineage>
</organism>
<dbReference type="GO" id="GO:0004181">
    <property type="term" value="F:metallocarboxypeptidase activity"/>
    <property type="evidence" value="ECO:0007669"/>
    <property type="project" value="InterPro"/>
</dbReference>
<reference evidence="2" key="2">
    <citation type="submission" date="2020-09" db="EMBL/GenBank/DDBJ databases">
        <authorList>
            <person name="Sun Q."/>
            <person name="Kim S."/>
        </authorList>
    </citation>
    <scope>NUCLEOTIDE SEQUENCE</scope>
    <source>
        <strain evidence="2">KCTC 23224</strain>
    </source>
</reference>
<proteinExistence type="predicted"/>
<evidence type="ECO:0000313" key="3">
    <source>
        <dbReference type="Proteomes" id="UP000642809"/>
    </source>
</evidence>
<protein>
    <recommendedName>
        <fullName evidence="1">Peptidase M14 domain-containing protein</fullName>
    </recommendedName>
</protein>
<dbReference type="GO" id="GO:0006508">
    <property type="term" value="P:proteolysis"/>
    <property type="evidence" value="ECO:0007669"/>
    <property type="project" value="InterPro"/>
</dbReference>
<dbReference type="EMBL" id="BMYF01000012">
    <property type="protein sequence ID" value="GHB40406.1"/>
    <property type="molecule type" value="Genomic_DNA"/>
</dbReference>
<dbReference type="Pfam" id="PF00246">
    <property type="entry name" value="Peptidase_M14"/>
    <property type="match status" value="1"/>
</dbReference>
<feature type="domain" description="Peptidase M14" evidence="1">
    <location>
        <begin position="72"/>
        <end position="177"/>
    </location>
</feature>
<dbReference type="SUPFAM" id="SSF53187">
    <property type="entry name" value="Zn-dependent exopeptidases"/>
    <property type="match status" value="1"/>
</dbReference>
<accession>A0A8J3G601</accession>
<comment type="caution">
    <text evidence="2">The sequence shown here is derived from an EMBL/GenBank/DDBJ whole genome shotgun (WGS) entry which is preliminary data.</text>
</comment>
<dbReference type="GO" id="GO:0008270">
    <property type="term" value="F:zinc ion binding"/>
    <property type="evidence" value="ECO:0007669"/>
    <property type="project" value="InterPro"/>
</dbReference>
<dbReference type="PROSITE" id="PS51257">
    <property type="entry name" value="PROKAR_LIPOPROTEIN"/>
    <property type="match status" value="1"/>
</dbReference>